<name>A0ABQ8T0V4_PERAM</name>
<dbReference type="Proteomes" id="UP001148838">
    <property type="component" value="Unassembled WGS sequence"/>
</dbReference>
<evidence type="ECO:0000313" key="2">
    <source>
        <dbReference type="Proteomes" id="UP001148838"/>
    </source>
</evidence>
<proteinExistence type="predicted"/>
<protein>
    <submittedName>
        <fullName evidence="1">Uncharacterized protein</fullName>
    </submittedName>
</protein>
<gene>
    <name evidence="1" type="ORF">ANN_08229</name>
</gene>
<comment type="caution">
    <text evidence="1">The sequence shown here is derived from an EMBL/GenBank/DDBJ whole genome shotgun (WGS) entry which is preliminary data.</text>
</comment>
<dbReference type="EMBL" id="JAJSOF020000017">
    <property type="protein sequence ID" value="KAJ4440096.1"/>
    <property type="molecule type" value="Genomic_DNA"/>
</dbReference>
<organism evidence="1 2">
    <name type="scientific">Periplaneta americana</name>
    <name type="common">American cockroach</name>
    <name type="synonym">Blatta americana</name>
    <dbReference type="NCBI Taxonomy" id="6978"/>
    <lineage>
        <taxon>Eukaryota</taxon>
        <taxon>Metazoa</taxon>
        <taxon>Ecdysozoa</taxon>
        <taxon>Arthropoda</taxon>
        <taxon>Hexapoda</taxon>
        <taxon>Insecta</taxon>
        <taxon>Pterygota</taxon>
        <taxon>Neoptera</taxon>
        <taxon>Polyneoptera</taxon>
        <taxon>Dictyoptera</taxon>
        <taxon>Blattodea</taxon>
        <taxon>Blattoidea</taxon>
        <taxon>Blattidae</taxon>
        <taxon>Blattinae</taxon>
        <taxon>Periplaneta</taxon>
    </lineage>
</organism>
<sequence>MEHLERMEDHRIPKKAFQYAPRGRRNLLAYEDYMRCGSGQCEVSLQLSNNEKCSRKSHARRRAIEGTEGELFIIRKSRLSLSVCGRRSRIETDNLLSSTGVNCPKTGLNLTIVSNKPSLMRQLDQEIMGKNDAETDQKEKKKLVGSLAEKKLLTEGCTGMVNGRRVGAEEDIR</sequence>
<evidence type="ECO:0000313" key="1">
    <source>
        <dbReference type="EMBL" id="KAJ4440096.1"/>
    </source>
</evidence>
<keyword evidence="2" id="KW-1185">Reference proteome</keyword>
<reference evidence="1 2" key="1">
    <citation type="journal article" date="2022" name="Allergy">
        <title>Genome assembly and annotation of Periplaneta americana reveal a comprehensive cockroach allergen profile.</title>
        <authorList>
            <person name="Wang L."/>
            <person name="Xiong Q."/>
            <person name="Saelim N."/>
            <person name="Wang L."/>
            <person name="Nong W."/>
            <person name="Wan A.T."/>
            <person name="Shi M."/>
            <person name="Liu X."/>
            <person name="Cao Q."/>
            <person name="Hui J.H.L."/>
            <person name="Sookrung N."/>
            <person name="Leung T.F."/>
            <person name="Tungtrongchitr A."/>
            <person name="Tsui S.K.W."/>
        </authorList>
    </citation>
    <scope>NUCLEOTIDE SEQUENCE [LARGE SCALE GENOMIC DNA]</scope>
    <source>
        <strain evidence="1">PWHHKU_190912</strain>
    </source>
</reference>
<accession>A0ABQ8T0V4</accession>